<dbReference type="GO" id="GO:0004252">
    <property type="term" value="F:serine-type endopeptidase activity"/>
    <property type="evidence" value="ECO:0007669"/>
    <property type="project" value="InterPro"/>
</dbReference>
<gene>
    <name evidence="2" type="ORF">C8A01DRAFT_33947</name>
</gene>
<evidence type="ECO:0000259" key="1">
    <source>
        <dbReference type="Pfam" id="PF00082"/>
    </source>
</evidence>
<name>A0AAN6SSX2_9PEZI</name>
<dbReference type="GO" id="GO:0006508">
    <property type="term" value="P:proteolysis"/>
    <property type="evidence" value="ECO:0007669"/>
    <property type="project" value="InterPro"/>
</dbReference>
<evidence type="ECO:0000313" key="3">
    <source>
        <dbReference type="Proteomes" id="UP001303115"/>
    </source>
</evidence>
<reference evidence="3" key="1">
    <citation type="journal article" date="2023" name="Mol. Phylogenet. Evol.">
        <title>Genome-scale phylogeny and comparative genomics of the fungal order Sordariales.</title>
        <authorList>
            <person name="Hensen N."/>
            <person name="Bonometti L."/>
            <person name="Westerberg I."/>
            <person name="Brannstrom I.O."/>
            <person name="Guillou S."/>
            <person name="Cros-Aarteil S."/>
            <person name="Calhoun S."/>
            <person name="Haridas S."/>
            <person name="Kuo A."/>
            <person name="Mondo S."/>
            <person name="Pangilinan J."/>
            <person name="Riley R."/>
            <person name="LaButti K."/>
            <person name="Andreopoulos B."/>
            <person name="Lipzen A."/>
            <person name="Chen C."/>
            <person name="Yan M."/>
            <person name="Daum C."/>
            <person name="Ng V."/>
            <person name="Clum A."/>
            <person name="Steindorff A."/>
            <person name="Ohm R.A."/>
            <person name="Martin F."/>
            <person name="Silar P."/>
            <person name="Natvig D.O."/>
            <person name="Lalanne C."/>
            <person name="Gautier V."/>
            <person name="Ament-Velasquez S.L."/>
            <person name="Kruys A."/>
            <person name="Hutchinson M.I."/>
            <person name="Powell A.J."/>
            <person name="Barry K."/>
            <person name="Miller A.N."/>
            <person name="Grigoriev I.V."/>
            <person name="Debuchy R."/>
            <person name="Gladieux P."/>
            <person name="Hiltunen Thoren M."/>
            <person name="Johannesson H."/>
        </authorList>
    </citation>
    <scope>NUCLEOTIDE SEQUENCE [LARGE SCALE GENOMIC DNA]</scope>
    <source>
        <strain evidence="3">CBS 284.82</strain>
    </source>
</reference>
<protein>
    <submittedName>
        <fullName evidence="2">Peptidase S8/S53 domain-containing protein</fullName>
    </submittedName>
</protein>
<organism evidence="2 3">
    <name type="scientific">Parachaetomium inaequale</name>
    <dbReference type="NCBI Taxonomy" id="2588326"/>
    <lineage>
        <taxon>Eukaryota</taxon>
        <taxon>Fungi</taxon>
        <taxon>Dikarya</taxon>
        <taxon>Ascomycota</taxon>
        <taxon>Pezizomycotina</taxon>
        <taxon>Sordariomycetes</taxon>
        <taxon>Sordariomycetidae</taxon>
        <taxon>Sordariales</taxon>
        <taxon>Chaetomiaceae</taxon>
        <taxon>Parachaetomium</taxon>
    </lineage>
</organism>
<dbReference type="InterPro" id="IPR000209">
    <property type="entry name" value="Peptidase_S8/S53_dom"/>
</dbReference>
<dbReference type="AlphaFoldDB" id="A0AAN6SSX2"/>
<dbReference type="SUPFAM" id="SSF52743">
    <property type="entry name" value="Subtilisin-like"/>
    <property type="match status" value="1"/>
</dbReference>
<evidence type="ECO:0000313" key="2">
    <source>
        <dbReference type="EMBL" id="KAK4041959.1"/>
    </source>
</evidence>
<proteinExistence type="predicted"/>
<dbReference type="EMBL" id="MU854348">
    <property type="protein sequence ID" value="KAK4041959.1"/>
    <property type="molecule type" value="Genomic_DNA"/>
</dbReference>
<dbReference type="Proteomes" id="UP001303115">
    <property type="component" value="Unassembled WGS sequence"/>
</dbReference>
<comment type="caution">
    <text evidence="2">The sequence shown here is derived from an EMBL/GenBank/DDBJ whole genome shotgun (WGS) entry which is preliminary data.</text>
</comment>
<dbReference type="Pfam" id="PF00082">
    <property type="entry name" value="Peptidase_S8"/>
    <property type="match status" value="1"/>
</dbReference>
<dbReference type="Gene3D" id="3.40.50.200">
    <property type="entry name" value="Peptidase S8/S53 domain"/>
    <property type="match status" value="1"/>
</dbReference>
<dbReference type="InterPro" id="IPR036852">
    <property type="entry name" value="Peptidase_S8/S53_dom_sf"/>
</dbReference>
<sequence>MNKMLDLFKQDIASHASGRYIQVKVIPRLKGLTASQNANEEQSDPTGGTAESQVTVAQRQHIWVTTMDEFRKSLVTIHGVFRDMTIDMESSRIKVALIYDGLELSQLLDYNGIVTAKGQSYYPPSGRTENPWYRSSDGHGTIMANMIARVNPWVSLHVLRVHNKRSSNGERTIFAESAAEAIWGAIRRQVNIISISWTIKGKNLKTRNHHNENLAPDPDAEAIDKLEAAIAEAVKANILIFCSASDQIEEDAKDSLPYRMAPSYVFRIGAALPHGQSAPETEDKGKIDYFFTGTQVAEDFNPQGSKMPRYHDGSSVGTALAAGLASLIMYCAAIMREYTKARPEGRTSAVQEYYAKVAAALQNRDNLKQAFDNIGIGKPEDKYLEVWREFGAAADKMAALATKGNDTGEERNRKKMEELDELVTRLCHKIE</sequence>
<dbReference type="CDD" id="cd07491">
    <property type="entry name" value="Peptidases_S8_7"/>
    <property type="match status" value="1"/>
</dbReference>
<feature type="domain" description="Peptidase S8/S53" evidence="1">
    <location>
        <begin position="92"/>
        <end position="336"/>
    </location>
</feature>
<accession>A0AAN6SSX2</accession>
<keyword evidence="3" id="KW-1185">Reference proteome</keyword>